<protein>
    <recommendedName>
        <fullName evidence="8 9">Catalase-peroxidase</fullName>
        <shortName evidence="8">CP</shortName>
        <ecNumber evidence="8 9">1.11.1.21</ecNumber>
    </recommendedName>
    <alternativeName>
        <fullName evidence="8">Peroxidase/catalase</fullName>
    </alternativeName>
</protein>
<dbReference type="GO" id="GO:0004601">
    <property type="term" value="F:peroxidase activity"/>
    <property type="evidence" value="ECO:0007669"/>
    <property type="project" value="UniProtKB-KW"/>
</dbReference>
<dbReference type="PANTHER" id="PTHR30555:SF0">
    <property type="entry name" value="CATALASE-PEROXIDASE"/>
    <property type="match status" value="1"/>
</dbReference>
<sequence length="736" mass="81173">MENKGNNNMKGDASQCPFLSGTQKKPAGGGTSNRDWWPNELKLNILRQNGVKSNPMGEDFNYAEAFKSVDFATLKQEVIDLMTDSQDWWPADYGHYGPFMIRMAWHSAGTYRVGDGRGGAGSGTQRFAPLNSWPDNGNLDKARLLLWPIKKKYGKKISWADLMILAGNCALESMGFKTFGFAGGREDVWEPEQDIYWGSENQWLGNDERYDTGDGDLEGHLGAVHMGLIYVNPEGPNGVPDPLKSAHDIKITFGRMAMNDEETVALVAGGHTFGKAHGAADPAKYVGPEPHGAPIEQMSTGWKNSYGTGVLDDTITSGLEGAWTPNPTKWDHDYFEVLLNYDWELTKSPAGAHQWTPTAASHARMAPKAGDPNGKQALMMSTADMALKMDPTYLKISQKFHKDHKAFEDAFARAWYKLTHRDMGPISRYLGPEVPKEELLWQDPIPAVSYTLSDADIDSLKKMILSSGLTISQLVRTAWASASTFRGSDMRGGANGGRIRLEPQRSWEVNNPKQLNKVLAVLEGIKKGFNGSISMADLIVLAGVVGVEEAAKNAGYKIKVPFTQGRGDASQEQTDSESFGYLEPLADGFRNYMKSELNVAAEDLLVDRANLLTLSIPEMTVLVGGLRVLGANYDGSNYGVFTNNIGSLTNDFFTNILDFTYTWSATSKDDRIFEGRDRRNGELKFTGTRADLIFGSNTELRAVAEVYGANDGQEKFVKDFVAAWTKVMNLDRFDLK</sequence>
<feature type="domain" description="Plant heme peroxidase family profile" evidence="11">
    <location>
        <begin position="139"/>
        <end position="439"/>
    </location>
</feature>
<dbReference type="InterPro" id="IPR010255">
    <property type="entry name" value="Haem_peroxidase_sf"/>
</dbReference>
<dbReference type="InterPro" id="IPR019794">
    <property type="entry name" value="Peroxidases_AS"/>
</dbReference>
<accession>A0ABW7MTS2</accession>
<keyword evidence="13" id="KW-1185">Reference proteome</keyword>
<dbReference type="RefSeq" id="WP_395439464.1">
    <property type="nucleotide sequence ID" value="NZ_JBAWKC010000007.1"/>
</dbReference>
<comment type="caution">
    <text evidence="8">Lacks conserved residue(s) required for the propagation of feature annotation.</text>
</comment>
<evidence type="ECO:0000259" key="11">
    <source>
        <dbReference type="PROSITE" id="PS50873"/>
    </source>
</evidence>
<gene>
    <name evidence="8 12" type="primary">katG</name>
    <name evidence="12" type="ORF">V8G56_15960</name>
</gene>
<dbReference type="InterPro" id="IPR019793">
    <property type="entry name" value="Peroxidases_heam-ligand_BS"/>
</dbReference>
<keyword evidence="1 8" id="KW-0575">Peroxidase</keyword>
<evidence type="ECO:0000256" key="1">
    <source>
        <dbReference type="ARBA" id="ARBA00022559"/>
    </source>
</evidence>
<feature type="active site" description="Proton acceptor" evidence="8">
    <location>
        <position position="106"/>
    </location>
</feature>
<reference evidence="12 13" key="1">
    <citation type="submission" date="2024-02" db="EMBL/GenBank/DDBJ databases">
        <title>A Gaetbulibacter species isolated from tidal flats and genomic insights of their niches.</title>
        <authorList>
            <person name="Ye Y."/>
        </authorList>
    </citation>
    <scope>NUCLEOTIDE SEQUENCE [LARGE SCALE GENOMIC DNA]</scope>
    <source>
        <strain evidence="12 13">KEM-8</strain>
    </source>
</reference>
<dbReference type="Gene3D" id="1.10.420.10">
    <property type="entry name" value="Peroxidase, domain 2"/>
    <property type="match status" value="2"/>
</dbReference>
<dbReference type="NCBIfam" id="NF011635">
    <property type="entry name" value="PRK15061.1"/>
    <property type="match status" value="1"/>
</dbReference>
<keyword evidence="4 8" id="KW-0560">Oxidoreductase</keyword>
<evidence type="ECO:0000256" key="4">
    <source>
        <dbReference type="ARBA" id="ARBA00023002"/>
    </source>
</evidence>
<evidence type="ECO:0000313" key="12">
    <source>
        <dbReference type="EMBL" id="MFH6770246.1"/>
    </source>
</evidence>
<dbReference type="PROSITE" id="PS00435">
    <property type="entry name" value="PEROXIDASE_1"/>
    <property type="match status" value="1"/>
</dbReference>
<dbReference type="CDD" id="cd00649">
    <property type="entry name" value="catalase_peroxidase_1"/>
    <property type="match status" value="1"/>
</dbReference>
<dbReference type="Pfam" id="PF00141">
    <property type="entry name" value="peroxidase"/>
    <property type="match status" value="2"/>
</dbReference>
<keyword evidence="6 8" id="KW-0376">Hydrogen peroxide</keyword>
<name>A0ABW7MTS2_9FLAO</name>
<feature type="cross-link" description="Tryptophyl-tyrosyl-methioninium (Tyr-Met) (with Trp-105)" evidence="8">
    <location>
        <begin position="230"/>
        <end position="256"/>
    </location>
</feature>
<feature type="region of interest" description="Disordered" evidence="10">
    <location>
        <begin position="1"/>
        <end position="35"/>
    </location>
</feature>
<evidence type="ECO:0000256" key="8">
    <source>
        <dbReference type="HAMAP-Rule" id="MF_01961"/>
    </source>
</evidence>
<dbReference type="PROSITE" id="PS00436">
    <property type="entry name" value="PEROXIDASE_2"/>
    <property type="match status" value="1"/>
</dbReference>
<comment type="similarity">
    <text evidence="8 9">Belongs to the peroxidase family. Peroxidase/catalase subfamily.</text>
</comment>
<dbReference type="InterPro" id="IPR000763">
    <property type="entry name" value="Catalase_peroxidase"/>
</dbReference>
<keyword evidence="3 8" id="KW-0479">Metal-binding</keyword>
<evidence type="ECO:0000256" key="3">
    <source>
        <dbReference type="ARBA" id="ARBA00022723"/>
    </source>
</evidence>
<dbReference type="EMBL" id="JBAWKC010000007">
    <property type="protein sequence ID" value="MFH6770246.1"/>
    <property type="molecule type" value="Genomic_DNA"/>
</dbReference>
<evidence type="ECO:0000256" key="2">
    <source>
        <dbReference type="ARBA" id="ARBA00022617"/>
    </source>
</evidence>
<evidence type="ECO:0000256" key="7">
    <source>
        <dbReference type="ARBA" id="ARBA00049145"/>
    </source>
</evidence>
<evidence type="ECO:0000256" key="9">
    <source>
        <dbReference type="RuleBase" id="RU003451"/>
    </source>
</evidence>
<dbReference type="NCBIfam" id="TIGR00198">
    <property type="entry name" value="cat_per_HPI"/>
    <property type="match status" value="1"/>
</dbReference>
<keyword evidence="5 8" id="KW-0408">Iron</keyword>
<evidence type="ECO:0000256" key="6">
    <source>
        <dbReference type="ARBA" id="ARBA00023324"/>
    </source>
</evidence>
<comment type="caution">
    <text evidence="12">The sequence shown here is derived from an EMBL/GenBank/DDBJ whole genome shotgun (WGS) entry which is preliminary data.</text>
</comment>
<keyword evidence="2 8" id="KW-0349">Heme</keyword>
<dbReference type="PRINTS" id="PR00458">
    <property type="entry name" value="PEROXIDASE"/>
</dbReference>
<comment type="PTM">
    <text evidence="8">Formation of the three residue Trp-Tyr-Met cross-link is important for the catalase, but not the peroxidase activity of the enzyme.</text>
</comment>
<dbReference type="PRINTS" id="PR00460">
    <property type="entry name" value="BPEROXIDASE"/>
</dbReference>
<dbReference type="Gene3D" id="1.10.520.10">
    <property type="match status" value="2"/>
</dbReference>
<dbReference type="CDD" id="cd08200">
    <property type="entry name" value="catalase_peroxidase_2"/>
    <property type="match status" value="1"/>
</dbReference>
<dbReference type="HAMAP" id="MF_01961">
    <property type="entry name" value="Catal_peroxid"/>
    <property type="match status" value="1"/>
</dbReference>
<dbReference type="Proteomes" id="UP001610104">
    <property type="component" value="Unassembled WGS sequence"/>
</dbReference>
<dbReference type="InterPro" id="IPR002016">
    <property type="entry name" value="Haem_peroxidase"/>
</dbReference>
<evidence type="ECO:0000256" key="5">
    <source>
        <dbReference type="ARBA" id="ARBA00023004"/>
    </source>
</evidence>
<dbReference type="PROSITE" id="PS50873">
    <property type="entry name" value="PEROXIDASE_4"/>
    <property type="match status" value="1"/>
</dbReference>
<feature type="site" description="Transition state stabilizer" evidence="8">
    <location>
        <position position="102"/>
    </location>
</feature>
<comment type="cofactor">
    <cofactor evidence="8">
        <name>heme b</name>
        <dbReference type="ChEBI" id="CHEBI:60344"/>
    </cofactor>
    <text evidence="8">Binds 1 heme b (iron(II)-protoporphyrin IX) group per dimer.</text>
</comment>
<comment type="subunit">
    <text evidence="8">Homodimer or homotetramer.</text>
</comment>
<comment type="function">
    <text evidence="8">Bifunctional enzyme with both catalase and broad-spectrum peroxidase activity.</text>
</comment>
<evidence type="ECO:0000256" key="10">
    <source>
        <dbReference type="SAM" id="MobiDB-lite"/>
    </source>
</evidence>
<evidence type="ECO:0000313" key="13">
    <source>
        <dbReference type="Proteomes" id="UP001610104"/>
    </source>
</evidence>
<dbReference type="PANTHER" id="PTHR30555">
    <property type="entry name" value="HYDROPEROXIDASE I, BIFUNCTIONAL CATALASE-PEROXIDASE"/>
    <property type="match status" value="1"/>
</dbReference>
<dbReference type="SUPFAM" id="SSF48113">
    <property type="entry name" value="Heme-dependent peroxidases"/>
    <property type="match status" value="2"/>
</dbReference>
<feature type="binding site" description="axial binding residue" evidence="8">
    <location>
        <position position="271"/>
    </location>
    <ligand>
        <name>heme b</name>
        <dbReference type="ChEBI" id="CHEBI:60344"/>
    </ligand>
    <ligandPart>
        <name>Fe</name>
        <dbReference type="ChEBI" id="CHEBI:18248"/>
    </ligandPart>
</feature>
<comment type="catalytic activity">
    <reaction evidence="7 8 9">
        <text>2 H2O2 = O2 + 2 H2O</text>
        <dbReference type="Rhea" id="RHEA:20309"/>
        <dbReference type="ChEBI" id="CHEBI:15377"/>
        <dbReference type="ChEBI" id="CHEBI:15379"/>
        <dbReference type="ChEBI" id="CHEBI:16240"/>
        <dbReference type="EC" id="1.11.1.21"/>
    </reaction>
</comment>
<dbReference type="EC" id="1.11.1.21" evidence="8 9"/>
<proteinExistence type="inferred from homology"/>
<organism evidence="12 13">
    <name type="scientific">Gaetbulibacter aquiaggeris</name>
    <dbReference type="NCBI Taxonomy" id="1735373"/>
    <lineage>
        <taxon>Bacteria</taxon>
        <taxon>Pseudomonadati</taxon>
        <taxon>Bacteroidota</taxon>
        <taxon>Flavobacteriia</taxon>
        <taxon>Flavobacteriales</taxon>
        <taxon>Flavobacteriaceae</taxon>
        <taxon>Gaetbulibacter</taxon>
    </lineage>
</organism>
<comment type="catalytic activity">
    <reaction evidence="8 9">
        <text>H2O2 + AH2 = A + 2 H2O</text>
        <dbReference type="Rhea" id="RHEA:30275"/>
        <dbReference type="ChEBI" id="CHEBI:13193"/>
        <dbReference type="ChEBI" id="CHEBI:15377"/>
        <dbReference type="ChEBI" id="CHEBI:16240"/>
        <dbReference type="ChEBI" id="CHEBI:17499"/>
        <dbReference type="EC" id="1.11.1.21"/>
    </reaction>
</comment>